<evidence type="ECO:0000259" key="10">
    <source>
        <dbReference type="Pfam" id="PF02542"/>
    </source>
</evidence>
<name>A0AAW9MV88_9FIRM</name>
<reference evidence="11 12" key="1">
    <citation type="submission" date="2024-01" db="EMBL/GenBank/DDBJ databases">
        <title>Complete genome sequence of Citroniella saccharovorans strain M6.X9, isolated from human fecal sample.</title>
        <authorList>
            <person name="Cheng G."/>
            <person name="Westerholm M."/>
            <person name="Schnurer A."/>
        </authorList>
    </citation>
    <scope>NUCLEOTIDE SEQUENCE [LARGE SCALE GENOMIC DNA]</scope>
    <source>
        <strain evidence="11 12">DSM 29873</strain>
    </source>
</reference>
<dbReference type="FunFam" id="3.30.1330.50:FF:000001">
    <property type="entry name" value="2-C-methyl-D-erythritol 2,4-cyclodiphosphate synthase"/>
    <property type="match status" value="1"/>
</dbReference>
<keyword evidence="6 8" id="KW-0414">Isoprene biosynthesis</keyword>
<dbReference type="Pfam" id="PF02542">
    <property type="entry name" value="YgbB"/>
    <property type="match status" value="1"/>
</dbReference>
<evidence type="ECO:0000256" key="8">
    <source>
        <dbReference type="HAMAP-Rule" id="MF_00107"/>
    </source>
</evidence>
<dbReference type="RefSeq" id="WP_324620124.1">
    <property type="nucleotide sequence ID" value="NZ_JAYKOT010000003.1"/>
</dbReference>
<proteinExistence type="inferred from homology"/>
<dbReference type="GO" id="GO:0008685">
    <property type="term" value="F:2-C-methyl-D-erythritol 2,4-cyclodiphosphate synthase activity"/>
    <property type="evidence" value="ECO:0007669"/>
    <property type="project" value="UniProtKB-UniRule"/>
</dbReference>
<dbReference type="HAMAP" id="MF_00107">
    <property type="entry name" value="IspF"/>
    <property type="match status" value="1"/>
</dbReference>
<feature type="binding site" evidence="8">
    <location>
        <begin position="8"/>
        <end position="10"/>
    </location>
    <ligand>
        <name>4-CDP-2-C-methyl-D-erythritol 2-phosphate</name>
        <dbReference type="ChEBI" id="CHEBI:57919"/>
    </ligand>
</feature>
<evidence type="ECO:0000256" key="1">
    <source>
        <dbReference type="ARBA" id="ARBA00000200"/>
    </source>
</evidence>
<keyword evidence="5 8" id="KW-0479">Metal-binding</keyword>
<feature type="binding site" evidence="8">
    <location>
        <begin position="56"/>
        <end position="58"/>
    </location>
    <ligand>
        <name>4-CDP-2-C-methyl-D-erythritol 2-phosphate</name>
        <dbReference type="ChEBI" id="CHEBI:57919"/>
    </ligand>
</feature>
<evidence type="ECO:0000256" key="7">
    <source>
        <dbReference type="ARBA" id="ARBA00023239"/>
    </source>
</evidence>
<comment type="caution">
    <text evidence="11">The sequence shown here is derived from an EMBL/GenBank/DDBJ whole genome shotgun (WGS) entry which is preliminary data.</text>
</comment>
<keyword evidence="12" id="KW-1185">Reference proteome</keyword>
<comment type="function">
    <text evidence="8">Involved in the biosynthesis of isopentenyl diphosphate (IPP) and dimethylallyl diphosphate (DMAPP), two major building blocks of isoprenoid compounds. Catalyzes the conversion of 4-diphosphocytidyl-2-C-methyl-D-erythritol 2-phosphate (CDP-ME2P) to 2-C-methyl-D-erythritol 2,4-cyclodiphosphate (ME-CPP) with a corresponding release of cytidine 5-monophosphate (CMP).</text>
</comment>
<dbReference type="AlphaFoldDB" id="A0AAW9MV88"/>
<feature type="binding site" evidence="8">
    <location>
        <position position="8"/>
    </location>
    <ligand>
        <name>a divalent metal cation</name>
        <dbReference type="ChEBI" id="CHEBI:60240"/>
    </ligand>
</feature>
<accession>A0AAW9MV88</accession>
<feature type="domain" description="2-C-methyl-D-erythritol 2,4-cyclodiphosphate synthase" evidence="10">
    <location>
        <begin position="1"/>
        <end position="154"/>
    </location>
</feature>
<evidence type="ECO:0000256" key="2">
    <source>
        <dbReference type="ARBA" id="ARBA00004709"/>
    </source>
</evidence>
<evidence type="ECO:0000313" key="12">
    <source>
        <dbReference type="Proteomes" id="UP001357733"/>
    </source>
</evidence>
<dbReference type="InterPro" id="IPR036571">
    <property type="entry name" value="MECDP_synthase_sf"/>
</dbReference>
<organism evidence="11 12">
    <name type="scientific">Citroniella saccharovorans</name>
    <dbReference type="NCBI Taxonomy" id="2053367"/>
    <lineage>
        <taxon>Bacteria</taxon>
        <taxon>Bacillati</taxon>
        <taxon>Bacillota</taxon>
        <taxon>Tissierellia</taxon>
        <taxon>Tissierellales</taxon>
        <taxon>Peptoniphilaceae</taxon>
        <taxon>Citroniella</taxon>
    </lineage>
</organism>
<dbReference type="PANTHER" id="PTHR43181:SF1">
    <property type="entry name" value="2-C-METHYL-D-ERYTHRITOL 2,4-CYCLODIPHOSPHATE SYNTHASE, CHLOROPLASTIC"/>
    <property type="match status" value="1"/>
</dbReference>
<gene>
    <name evidence="8 11" type="primary">ispF</name>
    <name evidence="11" type="ORF">VLK81_08110</name>
</gene>
<evidence type="ECO:0000256" key="3">
    <source>
        <dbReference type="ARBA" id="ARBA00008480"/>
    </source>
</evidence>
<feature type="binding site" evidence="8">
    <location>
        <position position="42"/>
    </location>
    <ligand>
        <name>a divalent metal cation</name>
        <dbReference type="ChEBI" id="CHEBI:60240"/>
    </ligand>
</feature>
<dbReference type="Gene3D" id="3.30.1330.50">
    <property type="entry name" value="2-C-methyl-D-erythritol 2,4-cyclodiphosphate synthase"/>
    <property type="match status" value="1"/>
</dbReference>
<dbReference type="GO" id="GO:0016114">
    <property type="term" value="P:terpenoid biosynthetic process"/>
    <property type="evidence" value="ECO:0007669"/>
    <property type="project" value="InterPro"/>
</dbReference>
<evidence type="ECO:0000256" key="4">
    <source>
        <dbReference type="ARBA" id="ARBA00012579"/>
    </source>
</evidence>
<dbReference type="PANTHER" id="PTHR43181">
    <property type="entry name" value="2-C-METHYL-D-ERYTHRITOL 2,4-CYCLODIPHOSPHATE SYNTHASE, CHLOROPLASTIC"/>
    <property type="match status" value="1"/>
</dbReference>
<dbReference type="EMBL" id="JAYKOT010000003">
    <property type="protein sequence ID" value="MEB3429970.1"/>
    <property type="molecule type" value="Genomic_DNA"/>
</dbReference>
<feature type="binding site" evidence="8">
    <location>
        <begin position="34"/>
        <end position="35"/>
    </location>
    <ligand>
        <name>4-CDP-2-C-methyl-D-erythritol 2-phosphate</name>
        <dbReference type="ChEBI" id="CHEBI:57919"/>
    </ligand>
</feature>
<dbReference type="InterPro" id="IPR003526">
    <property type="entry name" value="MECDP_synthase"/>
</dbReference>
<evidence type="ECO:0000256" key="6">
    <source>
        <dbReference type="ARBA" id="ARBA00023229"/>
    </source>
</evidence>
<feature type="binding site" evidence="8">
    <location>
        <position position="142"/>
    </location>
    <ligand>
        <name>4-CDP-2-C-methyl-D-erythritol 2-phosphate</name>
        <dbReference type="ChEBI" id="CHEBI:57919"/>
    </ligand>
</feature>
<comment type="catalytic activity">
    <reaction evidence="1 8 9">
        <text>4-CDP-2-C-methyl-D-erythritol 2-phosphate = 2-C-methyl-D-erythritol 2,4-cyclic diphosphate + CMP</text>
        <dbReference type="Rhea" id="RHEA:23864"/>
        <dbReference type="ChEBI" id="CHEBI:57919"/>
        <dbReference type="ChEBI" id="CHEBI:58483"/>
        <dbReference type="ChEBI" id="CHEBI:60377"/>
        <dbReference type="EC" id="4.6.1.12"/>
    </reaction>
</comment>
<dbReference type="SUPFAM" id="SSF69765">
    <property type="entry name" value="IpsF-like"/>
    <property type="match status" value="1"/>
</dbReference>
<comment type="caution">
    <text evidence="8">Lacks conserved residue(s) required for the propagation of feature annotation.</text>
</comment>
<comment type="subunit">
    <text evidence="8">Homotrimer.</text>
</comment>
<evidence type="ECO:0000256" key="5">
    <source>
        <dbReference type="ARBA" id="ARBA00022723"/>
    </source>
</evidence>
<feature type="binding site" evidence="8">
    <location>
        <position position="10"/>
    </location>
    <ligand>
        <name>a divalent metal cation</name>
        <dbReference type="ChEBI" id="CHEBI:60240"/>
    </ligand>
</feature>
<dbReference type="InterPro" id="IPR020555">
    <property type="entry name" value="MECDP_synthase_CS"/>
</dbReference>
<evidence type="ECO:0000256" key="9">
    <source>
        <dbReference type="RuleBase" id="RU004395"/>
    </source>
</evidence>
<feature type="binding site" evidence="8">
    <location>
        <begin position="61"/>
        <end position="65"/>
    </location>
    <ligand>
        <name>4-CDP-2-C-methyl-D-erythritol 2-phosphate</name>
        <dbReference type="ChEBI" id="CHEBI:57919"/>
    </ligand>
</feature>
<protein>
    <recommendedName>
        <fullName evidence="4 8">2-C-methyl-D-erythritol 2,4-cyclodiphosphate synthase</fullName>
        <shortName evidence="8">MECDP-synthase</shortName>
        <shortName evidence="8">MECPP-synthase</shortName>
        <shortName evidence="8">MECPS</shortName>
        <ecNumber evidence="4 8">4.6.1.12</ecNumber>
    </recommendedName>
</protein>
<feature type="site" description="Transition state stabilizer" evidence="8">
    <location>
        <position position="34"/>
    </location>
</feature>
<dbReference type="GO" id="GO:0046872">
    <property type="term" value="F:metal ion binding"/>
    <property type="evidence" value="ECO:0007669"/>
    <property type="project" value="UniProtKB-KW"/>
</dbReference>
<dbReference type="NCBIfam" id="TIGR00151">
    <property type="entry name" value="ispF"/>
    <property type="match status" value="1"/>
</dbReference>
<comment type="cofactor">
    <cofactor evidence="8">
        <name>a divalent metal cation</name>
        <dbReference type="ChEBI" id="CHEBI:60240"/>
    </cofactor>
    <text evidence="8">Binds 1 divalent metal cation per subunit.</text>
</comment>
<dbReference type="EC" id="4.6.1.12" evidence="4 8"/>
<comment type="pathway">
    <text evidence="2 8">Isoprenoid biosynthesis; isopentenyl diphosphate biosynthesis via DXP pathway; isopentenyl diphosphate from 1-deoxy-D-xylulose 5-phosphate: step 4/6.</text>
</comment>
<comment type="similarity">
    <text evidence="3 8 9">Belongs to the IspF family.</text>
</comment>
<keyword evidence="7 8" id="KW-0456">Lyase</keyword>
<evidence type="ECO:0000313" key="11">
    <source>
        <dbReference type="EMBL" id="MEB3429970.1"/>
    </source>
</evidence>
<feature type="binding site" evidence="8">
    <location>
        <position position="139"/>
    </location>
    <ligand>
        <name>4-CDP-2-C-methyl-D-erythritol 2-phosphate</name>
        <dbReference type="ChEBI" id="CHEBI:57919"/>
    </ligand>
</feature>
<dbReference type="Proteomes" id="UP001357733">
    <property type="component" value="Unassembled WGS sequence"/>
</dbReference>
<sequence>MRIGNGYDVHEFKEGRKLILGGVEIPYDKGLLGHSDADVLVHAIMDSMLGALALRDIGYQFSDTDNKYKDISSLLLLEKVNSMILKKGYRIENIDSIIACQSPKLKNYIDKMREKISNILEIEIDRVSVKATTTEGLGFVGKKEGIEAYSVCLLKEIGGNYD</sequence>
<feature type="binding site" evidence="8">
    <location>
        <begin position="132"/>
        <end position="135"/>
    </location>
    <ligand>
        <name>4-CDP-2-C-methyl-D-erythritol 2-phosphate</name>
        <dbReference type="ChEBI" id="CHEBI:57919"/>
    </ligand>
</feature>
<dbReference type="PROSITE" id="PS01350">
    <property type="entry name" value="ISPF"/>
    <property type="match status" value="1"/>
</dbReference>
<feature type="site" description="Transition state stabilizer" evidence="8">
    <location>
        <position position="133"/>
    </location>
</feature>
<dbReference type="GO" id="GO:0019288">
    <property type="term" value="P:isopentenyl diphosphate biosynthetic process, methylerythritol 4-phosphate pathway"/>
    <property type="evidence" value="ECO:0007669"/>
    <property type="project" value="UniProtKB-UniRule"/>
</dbReference>
<dbReference type="CDD" id="cd00554">
    <property type="entry name" value="MECDP_synthase"/>
    <property type="match status" value="1"/>
</dbReference>